<dbReference type="EMBL" id="LNYO01000013">
    <property type="protein sequence ID" value="KTD36220.1"/>
    <property type="molecule type" value="Genomic_DNA"/>
</dbReference>
<evidence type="ECO:0000256" key="8">
    <source>
        <dbReference type="HAMAP-Rule" id="MF_00009"/>
    </source>
</evidence>
<keyword evidence="3 8" id="KW-0540">Nuclease</keyword>
<evidence type="ECO:0000256" key="1">
    <source>
        <dbReference type="ARBA" id="ARBA00010875"/>
    </source>
</evidence>
<gene>
    <name evidence="8 9" type="primary">ybeY</name>
    <name evidence="9" type="ORF">Lnau_1204</name>
</gene>
<keyword evidence="4 8" id="KW-0479">Metal-binding</keyword>
<organism evidence="9 10">
    <name type="scientific">Legionella nautarum</name>
    <dbReference type="NCBI Taxonomy" id="45070"/>
    <lineage>
        <taxon>Bacteria</taxon>
        <taxon>Pseudomonadati</taxon>
        <taxon>Pseudomonadota</taxon>
        <taxon>Gammaproteobacteria</taxon>
        <taxon>Legionellales</taxon>
        <taxon>Legionellaceae</taxon>
        <taxon>Legionella</taxon>
    </lineage>
</organism>
<comment type="caution">
    <text evidence="9">The sequence shown here is derived from an EMBL/GenBank/DDBJ whole genome shotgun (WGS) entry which is preliminary data.</text>
</comment>
<dbReference type="STRING" id="45070.Lnau_1204"/>
<keyword evidence="2 8" id="KW-0690">Ribosome biogenesis</keyword>
<name>A0A0W0WV73_9GAMM</name>
<dbReference type="InterPro" id="IPR023091">
    <property type="entry name" value="MetalPrtase_cat_dom_sf_prd"/>
</dbReference>
<keyword evidence="8" id="KW-0963">Cytoplasm</keyword>
<dbReference type="GO" id="GO:0006364">
    <property type="term" value="P:rRNA processing"/>
    <property type="evidence" value="ECO:0007669"/>
    <property type="project" value="UniProtKB-UniRule"/>
</dbReference>
<comment type="similarity">
    <text evidence="1 8">Belongs to the endoribonuclease YbeY family.</text>
</comment>
<dbReference type="GO" id="GO:0005737">
    <property type="term" value="C:cytoplasm"/>
    <property type="evidence" value="ECO:0007669"/>
    <property type="project" value="UniProtKB-SubCell"/>
</dbReference>
<evidence type="ECO:0000256" key="5">
    <source>
        <dbReference type="ARBA" id="ARBA00022759"/>
    </source>
</evidence>
<dbReference type="Pfam" id="PF02130">
    <property type="entry name" value="YbeY"/>
    <property type="match status" value="1"/>
</dbReference>
<dbReference type="Gene3D" id="3.40.390.30">
    <property type="entry name" value="Metalloproteases ('zincins'), catalytic domain"/>
    <property type="match status" value="1"/>
</dbReference>
<dbReference type="RefSeq" id="WP_058504236.1">
    <property type="nucleotide sequence ID" value="NZ_CAAAIF010000001.1"/>
</dbReference>
<keyword evidence="7 8" id="KW-0862">Zinc</keyword>
<dbReference type="PROSITE" id="PS01306">
    <property type="entry name" value="UPF0054"/>
    <property type="match status" value="1"/>
</dbReference>
<comment type="subcellular location">
    <subcellularLocation>
        <location evidence="8">Cytoplasm</location>
    </subcellularLocation>
</comment>
<dbReference type="GO" id="GO:0008270">
    <property type="term" value="F:zinc ion binding"/>
    <property type="evidence" value="ECO:0007669"/>
    <property type="project" value="UniProtKB-UniRule"/>
</dbReference>
<feature type="binding site" evidence="8">
    <location>
        <position position="124"/>
    </location>
    <ligand>
        <name>Zn(2+)</name>
        <dbReference type="ChEBI" id="CHEBI:29105"/>
        <note>catalytic</note>
    </ligand>
</feature>
<feature type="binding site" evidence="8">
    <location>
        <position position="118"/>
    </location>
    <ligand>
        <name>Zn(2+)</name>
        <dbReference type="ChEBI" id="CHEBI:29105"/>
        <note>catalytic</note>
    </ligand>
</feature>
<dbReference type="NCBIfam" id="TIGR00043">
    <property type="entry name" value="rRNA maturation RNase YbeY"/>
    <property type="match status" value="1"/>
</dbReference>
<dbReference type="InterPro" id="IPR002036">
    <property type="entry name" value="YbeY"/>
</dbReference>
<dbReference type="GO" id="GO:0004222">
    <property type="term" value="F:metalloendopeptidase activity"/>
    <property type="evidence" value="ECO:0007669"/>
    <property type="project" value="InterPro"/>
</dbReference>
<keyword evidence="6 8" id="KW-0378">Hydrolase</keyword>
<evidence type="ECO:0000256" key="2">
    <source>
        <dbReference type="ARBA" id="ARBA00022517"/>
    </source>
</evidence>
<dbReference type="SUPFAM" id="SSF55486">
    <property type="entry name" value="Metalloproteases ('zincins'), catalytic domain"/>
    <property type="match status" value="1"/>
</dbReference>
<dbReference type="EC" id="3.1.-.-" evidence="8"/>
<evidence type="ECO:0000256" key="4">
    <source>
        <dbReference type="ARBA" id="ARBA00022723"/>
    </source>
</evidence>
<dbReference type="PANTHER" id="PTHR46986:SF1">
    <property type="entry name" value="ENDORIBONUCLEASE YBEY, CHLOROPLASTIC"/>
    <property type="match status" value="1"/>
</dbReference>
<evidence type="ECO:0000256" key="7">
    <source>
        <dbReference type="ARBA" id="ARBA00022833"/>
    </source>
</evidence>
<dbReference type="HAMAP" id="MF_00009">
    <property type="entry name" value="Endoribonucl_YbeY"/>
    <property type="match status" value="1"/>
</dbReference>
<keyword evidence="5 8" id="KW-0255">Endonuclease</keyword>
<evidence type="ECO:0000256" key="6">
    <source>
        <dbReference type="ARBA" id="ARBA00022801"/>
    </source>
</evidence>
<dbReference type="AlphaFoldDB" id="A0A0W0WV73"/>
<sequence>MSYHIDLQHACDAPIPVSDESLQTWAQLALLEHMDSAELTLRLVDSTEITDLNHTYRQQNKPTNVLAFPSELPDSIELDYPLLGDVIICPQVLLQESQELGKSLEEHWAHIVIHGVLHLLGYDHIKDSDAEIMQALEVKLLSKLGFANPYQTEGDNVE</sequence>
<dbReference type="OrthoDB" id="9807740at2"/>
<comment type="cofactor">
    <cofactor evidence="8">
        <name>Zn(2+)</name>
        <dbReference type="ChEBI" id="CHEBI:29105"/>
    </cofactor>
    <text evidence="8">Binds 1 zinc ion.</text>
</comment>
<reference evidence="9 10" key="1">
    <citation type="submission" date="2015-11" db="EMBL/GenBank/DDBJ databases">
        <title>Genomic analysis of 38 Legionella species identifies large and diverse effector repertoires.</title>
        <authorList>
            <person name="Burstein D."/>
            <person name="Amaro F."/>
            <person name="Zusman T."/>
            <person name="Lifshitz Z."/>
            <person name="Cohen O."/>
            <person name="Gilbert J.A."/>
            <person name="Pupko T."/>
            <person name="Shuman H.A."/>
            <person name="Segal G."/>
        </authorList>
    </citation>
    <scope>NUCLEOTIDE SEQUENCE [LARGE SCALE GENOMIC DNA]</scope>
    <source>
        <strain evidence="9 10">ATCC 49506</strain>
    </source>
</reference>
<dbReference type="InterPro" id="IPR020549">
    <property type="entry name" value="YbeY_CS"/>
</dbReference>
<evidence type="ECO:0000313" key="10">
    <source>
        <dbReference type="Proteomes" id="UP000054725"/>
    </source>
</evidence>
<comment type="function">
    <text evidence="8">Single strand-specific metallo-endoribonuclease involved in late-stage 70S ribosome quality control and in maturation of the 3' terminus of the 16S rRNA.</text>
</comment>
<keyword evidence="10" id="KW-1185">Reference proteome</keyword>
<dbReference type="Proteomes" id="UP000054725">
    <property type="component" value="Unassembled WGS sequence"/>
</dbReference>
<keyword evidence="8" id="KW-0698">rRNA processing</keyword>
<evidence type="ECO:0000256" key="3">
    <source>
        <dbReference type="ARBA" id="ARBA00022722"/>
    </source>
</evidence>
<accession>A0A0W0WV73</accession>
<protein>
    <recommendedName>
        <fullName evidence="8">Endoribonuclease YbeY</fullName>
        <ecNumber evidence="8">3.1.-.-</ecNumber>
    </recommendedName>
</protein>
<proteinExistence type="inferred from homology"/>
<evidence type="ECO:0000313" key="9">
    <source>
        <dbReference type="EMBL" id="KTD36220.1"/>
    </source>
</evidence>
<dbReference type="PANTHER" id="PTHR46986">
    <property type="entry name" value="ENDORIBONUCLEASE YBEY, CHLOROPLASTIC"/>
    <property type="match status" value="1"/>
</dbReference>
<dbReference type="PATRIC" id="fig|45070.6.peg.1270"/>
<feature type="binding site" evidence="8">
    <location>
        <position position="114"/>
    </location>
    <ligand>
        <name>Zn(2+)</name>
        <dbReference type="ChEBI" id="CHEBI:29105"/>
        <note>catalytic</note>
    </ligand>
</feature>
<dbReference type="GO" id="GO:0004521">
    <property type="term" value="F:RNA endonuclease activity"/>
    <property type="evidence" value="ECO:0007669"/>
    <property type="project" value="UniProtKB-UniRule"/>
</dbReference>